<evidence type="ECO:0000256" key="1">
    <source>
        <dbReference type="SAM" id="MobiDB-lite"/>
    </source>
</evidence>
<dbReference type="InterPro" id="IPR011330">
    <property type="entry name" value="Glyco_hydro/deAcase_b/a-brl"/>
</dbReference>
<dbReference type="PROSITE" id="PS51677">
    <property type="entry name" value="NODB"/>
    <property type="match status" value="1"/>
</dbReference>
<dbReference type="PANTHER" id="PTHR10587:SF137">
    <property type="entry name" value="4-DEOXY-4-FORMAMIDO-L-ARABINOSE-PHOSPHOUNDECAPRENOL DEFORMYLASE ARND-RELATED"/>
    <property type="match status" value="1"/>
</dbReference>
<dbReference type="InterPro" id="IPR006311">
    <property type="entry name" value="TAT_signal"/>
</dbReference>
<reference evidence="3 4" key="1">
    <citation type="journal article" date="2019" name="Int. J. Syst. Evol. Microbiol.">
        <title>The Global Catalogue of Microorganisms (GCM) 10K type strain sequencing project: providing services to taxonomists for standard genome sequencing and annotation.</title>
        <authorList>
            <consortium name="The Broad Institute Genomics Platform"/>
            <consortium name="The Broad Institute Genome Sequencing Center for Infectious Disease"/>
            <person name="Wu L."/>
            <person name="Ma J."/>
        </authorList>
    </citation>
    <scope>NUCLEOTIDE SEQUENCE [LARGE SCALE GENOMIC DNA]</scope>
    <source>
        <strain evidence="3 4">JCM 14283</strain>
    </source>
</reference>
<organism evidence="3 4">
    <name type="scientific">Terrabacter terrae</name>
    <dbReference type="NCBI Taxonomy" id="318434"/>
    <lineage>
        <taxon>Bacteria</taxon>
        <taxon>Bacillati</taxon>
        <taxon>Actinomycetota</taxon>
        <taxon>Actinomycetes</taxon>
        <taxon>Micrococcales</taxon>
        <taxon>Intrasporangiaceae</taxon>
        <taxon>Terrabacter</taxon>
    </lineage>
</organism>
<dbReference type="EMBL" id="BAAANB010000021">
    <property type="protein sequence ID" value="GAA2036619.1"/>
    <property type="molecule type" value="Genomic_DNA"/>
</dbReference>
<name>A0ABN2UGF6_9MICO</name>
<evidence type="ECO:0000313" key="3">
    <source>
        <dbReference type="EMBL" id="GAA2036619.1"/>
    </source>
</evidence>
<dbReference type="SUPFAM" id="SSF88713">
    <property type="entry name" value="Glycoside hydrolase/deacetylase"/>
    <property type="match status" value="1"/>
</dbReference>
<gene>
    <name evidence="3" type="ORF">GCM10009740_29950</name>
</gene>
<keyword evidence="4" id="KW-1185">Reference proteome</keyword>
<dbReference type="Pfam" id="PF01522">
    <property type="entry name" value="Polysacc_deac_1"/>
    <property type="match status" value="1"/>
</dbReference>
<evidence type="ECO:0000313" key="4">
    <source>
        <dbReference type="Proteomes" id="UP001501285"/>
    </source>
</evidence>
<dbReference type="PROSITE" id="PS51318">
    <property type="entry name" value="TAT"/>
    <property type="match status" value="1"/>
</dbReference>
<feature type="region of interest" description="Disordered" evidence="1">
    <location>
        <begin position="28"/>
        <end position="82"/>
    </location>
</feature>
<proteinExistence type="predicted"/>
<comment type="caution">
    <text evidence="3">The sequence shown here is derived from an EMBL/GenBank/DDBJ whole genome shotgun (WGS) entry which is preliminary data.</text>
</comment>
<dbReference type="RefSeq" id="WP_343992746.1">
    <property type="nucleotide sequence ID" value="NZ_BAAANB010000021.1"/>
</dbReference>
<protein>
    <recommendedName>
        <fullName evidence="2">NodB homology domain-containing protein</fullName>
    </recommendedName>
</protein>
<accession>A0ABN2UGF6</accession>
<dbReference type="CDD" id="cd10917">
    <property type="entry name" value="CE4_NodB_like_6s_7s"/>
    <property type="match status" value="1"/>
</dbReference>
<feature type="domain" description="NodB homology" evidence="2">
    <location>
        <begin position="104"/>
        <end position="283"/>
    </location>
</feature>
<evidence type="ECO:0000259" key="2">
    <source>
        <dbReference type="PROSITE" id="PS51677"/>
    </source>
</evidence>
<dbReference type="InterPro" id="IPR002509">
    <property type="entry name" value="NODB_dom"/>
</dbReference>
<dbReference type="Gene3D" id="3.20.20.370">
    <property type="entry name" value="Glycoside hydrolase/deacetylase"/>
    <property type="match status" value="1"/>
</dbReference>
<sequence length="290" mass="28779">MSEENPVVGRRALIGGGLASAVGVGLGVAACSPSSPQPEASPASSTTGGSPPTPAASSPDAPGTSGPGASPTTTGASSASATDAVPALLRTPGPDVRRGPTSVRAVALTFHGAGDPALTRRALQILADHGAHVTVFAVGTWLSGHPELGRAIVAAGHDLGNHTWSHQTLPRLSAAAARTEIEKGARAVAAIDGSSPYLFRPSGTPSSTPTIRTAARASGYARCISYDVDPSDYQDPGAAAVAARTLAGVQPGSIVSLHLGHPGTIDALPTILRGLASRSLQAVAMTRLVA</sequence>
<dbReference type="Proteomes" id="UP001501285">
    <property type="component" value="Unassembled WGS sequence"/>
</dbReference>
<dbReference type="InterPro" id="IPR050248">
    <property type="entry name" value="Polysacc_deacetylase_ArnD"/>
</dbReference>
<dbReference type="PANTHER" id="PTHR10587">
    <property type="entry name" value="GLYCOSYL TRANSFERASE-RELATED"/>
    <property type="match status" value="1"/>
</dbReference>